<dbReference type="AlphaFoldDB" id="A0A8H3TWF5"/>
<protein>
    <submittedName>
        <fullName evidence="1">Uncharacterized protein</fullName>
    </submittedName>
</protein>
<keyword evidence="2" id="KW-1185">Reference proteome</keyword>
<dbReference type="Proteomes" id="UP000620104">
    <property type="component" value="Unassembled WGS sequence"/>
</dbReference>
<proteinExistence type="predicted"/>
<dbReference type="EMBL" id="BLZA01000028">
    <property type="protein sequence ID" value="GHJ88146.1"/>
    <property type="molecule type" value="Genomic_DNA"/>
</dbReference>
<sequence>MVDSTGNLQSQQAFHVCNGQCSPLPEGSSCNRSFSLKTQLAMHIAGNCYLCGHEYSSPDPQKRRAINSAAFSRGQHEAGHERDAPVFPHDYRCVRQDWAGTSSSLVNRGGCGALFRRRGQFLNHIEKKLCPCSPDDSLQQWSPLMESSAATSLHTTVSENEDKAPQRHLFQQNSVQSRFHFADSAHTHAKQPEDESQVNASLSKPSGELLLREAPGLFTCLCGDIFQSEELLVGHFTQEKPEEYQCSGCLSKFPDYNETQNHVLTCVNQDGSGARSEECVHGPALNLKGRADTHYPEGLYSSTTFSEAAPSTLSYLPAETTSTWQEIAFSHVRSLEPESSASGVVQRDLDPGGTGRIEATHQAIAFNWICRGECPHGGGACQRWFTLPNQLNMHKNGRCYLCGAQYPKMTQDIPETTRLETVRQIKAHESLHVATIPHGPAGPLLEDYKPPYLCCAGIQSQGCRALFWIKDELRKHVENDLCPRRFFTETLSTSSRFNAEDREFQPDSVLTRHGQLDETSEARRTFREPAAVRVNIHDDTIASNECYLPRQQSTILVPQAASYNYSSTATSKASTRSACLGNPSSNGHFECPQAMRNQCKNSFKFTRVNSHVESHNAINMRTNLKGSAAPMMK</sequence>
<accession>A0A8H3TWF5</accession>
<evidence type="ECO:0000313" key="2">
    <source>
        <dbReference type="Proteomes" id="UP000620104"/>
    </source>
</evidence>
<gene>
    <name evidence="1" type="ORF">NliqN6_4548</name>
</gene>
<comment type="caution">
    <text evidence="1">The sequence shown here is derived from an EMBL/GenBank/DDBJ whole genome shotgun (WGS) entry which is preliminary data.</text>
</comment>
<reference evidence="1" key="1">
    <citation type="submission" date="2020-07" db="EMBL/GenBank/DDBJ databases">
        <title>Draft Genome Sequence of a Deep-Sea Yeast, Naganishia (Cryptococcus) liquefaciens strain N6.</title>
        <authorList>
            <person name="Han Y.W."/>
            <person name="Kajitani R."/>
            <person name="Morimoto H."/>
            <person name="Parhat M."/>
            <person name="Tsubouchi H."/>
            <person name="Bakenova O."/>
            <person name="Ogata M."/>
            <person name="Argunhan B."/>
            <person name="Aoki R."/>
            <person name="Kajiwara S."/>
            <person name="Itoh T."/>
            <person name="Iwasaki H."/>
        </authorList>
    </citation>
    <scope>NUCLEOTIDE SEQUENCE</scope>
    <source>
        <strain evidence="1">N6</strain>
    </source>
</reference>
<organism evidence="1 2">
    <name type="scientific">Naganishia liquefaciens</name>
    <dbReference type="NCBI Taxonomy" id="104408"/>
    <lineage>
        <taxon>Eukaryota</taxon>
        <taxon>Fungi</taxon>
        <taxon>Dikarya</taxon>
        <taxon>Basidiomycota</taxon>
        <taxon>Agaricomycotina</taxon>
        <taxon>Tremellomycetes</taxon>
        <taxon>Filobasidiales</taxon>
        <taxon>Filobasidiaceae</taxon>
        <taxon>Naganishia</taxon>
    </lineage>
</organism>
<evidence type="ECO:0000313" key="1">
    <source>
        <dbReference type="EMBL" id="GHJ88146.1"/>
    </source>
</evidence>
<name>A0A8H3TWF5_9TREE</name>